<evidence type="ECO:0000313" key="2">
    <source>
        <dbReference type="Proteomes" id="UP000828941"/>
    </source>
</evidence>
<dbReference type="EMBL" id="CM039429">
    <property type="protein sequence ID" value="KAI4347759.1"/>
    <property type="molecule type" value="Genomic_DNA"/>
</dbReference>
<proteinExistence type="predicted"/>
<protein>
    <submittedName>
        <fullName evidence="1">Uncharacterized protein</fullName>
    </submittedName>
</protein>
<comment type="caution">
    <text evidence="1">The sequence shown here is derived from an EMBL/GenBank/DDBJ whole genome shotgun (WGS) entry which is preliminary data.</text>
</comment>
<name>A0ACB9PFY0_BAUVA</name>
<accession>A0ACB9PFY0</accession>
<organism evidence="1 2">
    <name type="scientific">Bauhinia variegata</name>
    <name type="common">Purple orchid tree</name>
    <name type="synonym">Phanera variegata</name>
    <dbReference type="NCBI Taxonomy" id="167791"/>
    <lineage>
        <taxon>Eukaryota</taxon>
        <taxon>Viridiplantae</taxon>
        <taxon>Streptophyta</taxon>
        <taxon>Embryophyta</taxon>
        <taxon>Tracheophyta</taxon>
        <taxon>Spermatophyta</taxon>
        <taxon>Magnoliopsida</taxon>
        <taxon>eudicotyledons</taxon>
        <taxon>Gunneridae</taxon>
        <taxon>Pentapetalae</taxon>
        <taxon>rosids</taxon>
        <taxon>fabids</taxon>
        <taxon>Fabales</taxon>
        <taxon>Fabaceae</taxon>
        <taxon>Cercidoideae</taxon>
        <taxon>Cercideae</taxon>
        <taxon>Bauhiniinae</taxon>
        <taxon>Bauhinia</taxon>
    </lineage>
</organism>
<dbReference type="Proteomes" id="UP000828941">
    <property type="component" value="Chromosome 4"/>
</dbReference>
<keyword evidence="2" id="KW-1185">Reference proteome</keyword>
<sequence length="106" mass="12676">MPKCLYNLHSSVDYVNYLTCHELPPEATYQQRKKFLSEVRFYFWDNPMLYRRCSDHMIRRCAPEEAFRAILESCYSSSYAGHYAAHKITNKVLQSSFYWPTLFKDA</sequence>
<gene>
    <name evidence="1" type="ORF">L6164_008542</name>
</gene>
<reference evidence="1 2" key="1">
    <citation type="journal article" date="2022" name="DNA Res.">
        <title>Chromosomal-level genome assembly of the orchid tree Bauhinia variegata (Leguminosae; Cercidoideae) supports the allotetraploid origin hypothesis of Bauhinia.</title>
        <authorList>
            <person name="Zhong Y."/>
            <person name="Chen Y."/>
            <person name="Zheng D."/>
            <person name="Pang J."/>
            <person name="Liu Y."/>
            <person name="Luo S."/>
            <person name="Meng S."/>
            <person name="Qian L."/>
            <person name="Wei D."/>
            <person name="Dai S."/>
            <person name="Zhou R."/>
        </authorList>
    </citation>
    <scope>NUCLEOTIDE SEQUENCE [LARGE SCALE GENOMIC DNA]</scope>
    <source>
        <strain evidence="1">BV-YZ2020</strain>
    </source>
</reference>
<evidence type="ECO:0000313" key="1">
    <source>
        <dbReference type="EMBL" id="KAI4347759.1"/>
    </source>
</evidence>